<accession>A6G491</accession>
<dbReference type="Proteomes" id="UP000005801">
    <property type="component" value="Unassembled WGS sequence"/>
</dbReference>
<evidence type="ECO:0000313" key="1">
    <source>
        <dbReference type="EMBL" id="EDM79414.1"/>
    </source>
</evidence>
<dbReference type="Gene3D" id="3.40.390.10">
    <property type="entry name" value="Collagenase (Catalytic Domain)"/>
    <property type="match status" value="1"/>
</dbReference>
<evidence type="ECO:0008006" key="3">
    <source>
        <dbReference type="Google" id="ProtNLM"/>
    </source>
</evidence>
<dbReference type="EMBL" id="ABCS01000020">
    <property type="protein sequence ID" value="EDM79414.1"/>
    <property type="molecule type" value="Genomic_DNA"/>
</dbReference>
<dbReference type="Pfam" id="PF13582">
    <property type="entry name" value="Reprolysin_3"/>
    <property type="match status" value="1"/>
</dbReference>
<dbReference type="GO" id="GO:0008237">
    <property type="term" value="F:metallopeptidase activity"/>
    <property type="evidence" value="ECO:0007669"/>
    <property type="project" value="InterPro"/>
</dbReference>
<dbReference type="eggNOG" id="COG1572">
    <property type="taxonomic scope" value="Bacteria"/>
</dbReference>
<keyword evidence="2" id="KW-1185">Reference proteome</keyword>
<protein>
    <recommendedName>
        <fullName evidence="3">Lipoprotein</fullName>
    </recommendedName>
</protein>
<dbReference type="SUPFAM" id="SSF55486">
    <property type="entry name" value="Metalloproteases ('zincins'), catalytic domain"/>
    <property type="match status" value="1"/>
</dbReference>
<dbReference type="InterPro" id="IPR024079">
    <property type="entry name" value="MetalloPept_cat_dom_sf"/>
</dbReference>
<organism evidence="1 2">
    <name type="scientific">Plesiocystis pacifica SIR-1</name>
    <dbReference type="NCBI Taxonomy" id="391625"/>
    <lineage>
        <taxon>Bacteria</taxon>
        <taxon>Pseudomonadati</taxon>
        <taxon>Myxococcota</taxon>
        <taxon>Polyangia</taxon>
        <taxon>Nannocystales</taxon>
        <taxon>Nannocystaceae</taxon>
        <taxon>Plesiocystis</taxon>
    </lineage>
</organism>
<reference evidence="1 2" key="1">
    <citation type="submission" date="2007-06" db="EMBL/GenBank/DDBJ databases">
        <authorList>
            <person name="Shimkets L."/>
            <person name="Ferriera S."/>
            <person name="Johnson J."/>
            <person name="Kravitz S."/>
            <person name="Beeson K."/>
            <person name="Sutton G."/>
            <person name="Rogers Y.-H."/>
            <person name="Friedman R."/>
            <person name="Frazier M."/>
            <person name="Venter J.C."/>
        </authorList>
    </citation>
    <scope>NUCLEOTIDE SEQUENCE [LARGE SCALE GENOMIC DNA]</scope>
    <source>
        <strain evidence="1 2">SIR-1</strain>
    </source>
</reference>
<proteinExistence type="predicted"/>
<dbReference type="STRING" id="391625.PPSIR1_02636"/>
<dbReference type="RefSeq" id="WP_006971540.1">
    <property type="nucleotide sequence ID" value="NZ_ABCS01000020.1"/>
</dbReference>
<sequence length="542" mass="58971">MARLDLSTSIAIACFAALTLGACSDDAVSAEGDEAGDEDSVDISGPLARGIDITEVEANQGTAVLIGQDGEWVKGEDRNAFLISNRDTLIRTQHTLSADWIPREIVGVLHIRLPGGEEVEPKVRALFVEEDSDKGNVNTNFYWSVTAAEAQPGTRYQVELREVDDGSVGSSLPEGVAVTPPEIDHIGYETTPLEMKVVIVPINYTFPDPPIEVVLSESDIEVIEDGLYEQNPLQTIDIQIHETMDYAPQMTDLGDMLPVMRALKIEEGAAPNVYYHALIDVGVPNVNMVAGIAWLIGDAEQSSGDMRVASTVWSIGENPLAPAGPTGTIIHEVGHNQGLRHVYCPNQSPGAPAANTDPAYPHDGGKLGVYGFGVRSYTLRKPTGHDYMTYCANTWVSDWTWNKTYKRVRALTEFDYPEENPLPGSSADASPPAEVPTLMGTINGAGEERWYLMPGYAMANEQLGAEQRLLVEHDGQVETLYTQTSTLTDDRTTVILAPLPEGFVDFADIDQISRLDYRGDLHPVNLAKVTRAADLLTEVRGH</sequence>
<comment type="caution">
    <text evidence="1">The sequence shown here is derived from an EMBL/GenBank/DDBJ whole genome shotgun (WGS) entry which is preliminary data.</text>
</comment>
<dbReference type="OrthoDB" id="3909977at2"/>
<dbReference type="AlphaFoldDB" id="A6G491"/>
<dbReference type="PROSITE" id="PS51257">
    <property type="entry name" value="PROKAR_LIPOPROTEIN"/>
    <property type="match status" value="1"/>
</dbReference>
<evidence type="ECO:0000313" key="2">
    <source>
        <dbReference type="Proteomes" id="UP000005801"/>
    </source>
</evidence>
<gene>
    <name evidence="1" type="ORF">PPSIR1_02636</name>
</gene>
<name>A6G491_9BACT</name>